<dbReference type="HOGENOM" id="CLU_1941450_0_0_1"/>
<organism evidence="2">
    <name type="scientific">Oryza meridionalis</name>
    <dbReference type="NCBI Taxonomy" id="40149"/>
    <lineage>
        <taxon>Eukaryota</taxon>
        <taxon>Viridiplantae</taxon>
        <taxon>Streptophyta</taxon>
        <taxon>Embryophyta</taxon>
        <taxon>Tracheophyta</taxon>
        <taxon>Spermatophyta</taxon>
        <taxon>Magnoliopsida</taxon>
        <taxon>Liliopsida</taxon>
        <taxon>Poales</taxon>
        <taxon>Poaceae</taxon>
        <taxon>BOP clade</taxon>
        <taxon>Oryzoideae</taxon>
        <taxon>Oryzeae</taxon>
        <taxon>Oryzinae</taxon>
        <taxon>Oryza</taxon>
    </lineage>
</organism>
<feature type="region of interest" description="Disordered" evidence="1">
    <location>
        <begin position="46"/>
        <end position="92"/>
    </location>
</feature>
<protein>
    <submittedName>
        <fullName evidence="2">Uncharacterized protein</fullName>
    </submittedName>
</protein>
<name>A0A0E0DP79_9ORYZ</name>
<evidence type="ECO:0000256" key="1">
    <source>
        <dbReference type="SAM" id="MobiDB-lite"/>
    </source>
</evidence>
<dbReference type="Proteomes" id="UP000008021">
    <property type="component" value="Chromosome 5"/>
</dbReference>
<evidence type="ECO:0000313" key="3">
    <source>
        <dbReference type="Proteomes" id="UP000008021"/>
    </source>
</evidence>
<reference evidence="2" key="1">
    <citation type="submission" date="2015-04" db="UniProtKB">
        <authorList>
            <consortium name="EnsemblPlants"/>
        </authorList>
    </citation>
    <scope>IDENTIFICATION</scope>
</reference>
<reference evidence="2" key="2">
    <citation type="submission" date="2018-05" db="EMBL/GenBank/DDBJ databases">
        <title>OmerRS3 (Oryza meridionalis Reference Sequence Version 3).</title>
        <authorList>
            <person name="Zhang J."/>
            <person name="Kudrna D."/>
            <person name="Lee S."/>
            <person name="Talag J."/>
            <person name="Welchert J."/>
            <person name="Wing R.A."/>
        </authorList>
    </citation>
    <scope>NUCLEOTIDE SEQUENCE [LARGE SCALE GENOMIC DNA]</scope>
    <source>
        <strain evidence="2">cv. OR44</strain>
    </source>
</reference>
<keyword evidence="3" id="KW-1185">Reference proteome</keyword>
<proteinExistence type="predicted"/>
<dbReference type="EnsemblPlants" id="OMERI05G08550.1">
    <property type="protein sequence ID" value="OMERI05G08550.1"/>
    <property type="gene ID" value="OMERI05G08550"/>
</dbReference>
<sequence length="130" mass="13805">MPGLARTEATRLYMTTDASSHLHPSNPRSYLGKAIFCVSASCSPTRGTGFPSAGMRPGAGRGEAGRGEARPGTDGEGGRRFGEGEDGDLVKERDVRGTIYSLTTRITLPSMTTRITLPRHAGPTPFSYMS</sequence>
<feature type="compositionally biased region" description="Basic and acidic residues" evidence="1">
    <location>
        <begin position="63"/>
        <end position="92"/>
    </location>
</feature>
<accession>A0A0E0DP79</accession>
<evidence type="ECO:0000313" key="2">
    <source>
        <dbReference type="EnsemblPlants" id="OMERI05G08550.1"/>
    </source>
</evidence>
<dbReference type="AlphaFoldDB" id="A0A0E0DP79"/>
<dbReference type="Gramene" id="OMERI05G08550.1">
    <property type="protein sequence ID" value="OMERI05G08550.1"/>
    <property type="gene ID" value="OMERI05G08550"/>
</dbReference>